<name>A0A085M7Y3_9BILA</name>
<sequence length="107" mass="11903">MADLKDADDFPASLIRSLAWSKSSTHKQKTTSIFVDAWSSAFDETVKSSSLKMEQGWPENFEKAKKRAIRRPSFSFSLGLSRVTGLLTQPNTGTAFANQVLRFADTL</sequence>
<dbReference type="AlphaFoldDB" id="A0A085M7Y3"/>
<keyword evidence="3" id="KW-1185">Reference proteome</keyword>
<gene>
    <name evidence="1" type="ORF">M513_05810</name>
    <name evidence="2" type="ORF">M514_05810</name>
</gene>
<reference evidence="1 3" key="1">
    <citation type="journal article" date="2014" name="Nat. Genet.">
        <title>Genome and transcriptome of the porcine whipworm Trichuris suis.</title>
        <authorList>
            <person name="Jex A.R."/>
            <person name="Nejsum P."/>
            <person name="Schwarz E.M."/>
            <person name="Hu L."/>
            <person name="Young N.D."/>
            <person name="Hall R.S."/>
            <person name="Korhonen P.K."/>
            <person name="Liao S."/>
            <person name="Thamsborg S."/>
            <person name="Xia J."/>
            <person name="Xu P."/>
            <person name="Wang S."/>
            <person name="Scheerlinck J.P."/>
            <person name="Hofmann A."/>
            <person name="Sternberg P.W."/>
            <person name="Wang J."/>
            <person name="Gasser R.B."/>
        </authorList>
    </citation>
    <scope>NUCLEOTIDE SEQUENCE [LARGE SCALE GENOMIC DNA]</scope>
    <source>
        <strain evidence="2">DCEP-RM93F</strain>
        <strain evidence="1">DCEP-RM93M</strain>
    </source>
</reference>
<dbReference type="EMBL" id="KL363218">
    <property type="protein sequence ID" value="KFD53329.1"/>
    <property type="molecule type" value="Genomic_DNA"/>
</dbReference>
<proteinExistence type="predicted"/>
<dbReference type="Proteomes" id="UP000030758">
    <property type="component" value="Unassembled WGS sequence"/>
</dbReference>
<dbReference type="EMBL" id="KL367525">
    <property type="protein sequence ID" value="KFD66422.1"/>
    <property type="molecule type" value="Genomic_DNA"/>
</dbReference>
<protein>
    <submittedName>
        <fullName evidence="1">Uncharacterized protein</fullName>
    </submittedName>
</protein>
<organism evidence="1 3">
    <name type="scientific">Trichuris suis</name>
    <name type="common">pig whipworm</name>
    <dbReference type="NCBI Taxonomy" id="68888"/>
    <lineage>
        <taxon>Eukaryota</taxon>
        <taxon>Metazoa</taxon>
        <taxon>Ecdysozoa</taxon>
        <taxon>Nematoda</taxon>
        <taxon>Enoplea</taxon>
        <taxon>Dorylaimia</taxon>
        <taxon>Trichinellida</taxon>
        <taxon>Trichuridae</taxon>
        <taxon>Trichuris</taxon>
    </lineage>
</organism>
<evidence type="ECO:0000313" key="1">
    <source>
        <dbReference type="EMBL" id="KFD53329.1"/>
    </source>
</evidence>
<evidence type="ECO:0000313" key="2">
    <source>
        <dbReference type="EMBL" id="KFD66422.1"/>
    </source>
</evidence>
<accession>A0A085M7Y3</accession>
<evidence type="ECO:0000313" key="3">
    <source>
        <dbReference type="Proteomes" id="UP000030764"/>
    </source>
</evidence>
<dbReference type="Proteomes" id="UP000030764">
    <property type="component" value="Unassembled WGS sequence"/>
</dbReference>